<dbReference type="NCBIfam" id="TIGR01726">
    <property type="entry name" value="HEQRo_perm_3TM"/>
    <property type="match status" value="1"/>
</dbReference>
<dbReference type="InterPro" id="IPR010065">
    <property type="entry name" value="AA_ABC_transptr_permease_3TM"/>
</dbReference>
<evidence type="ECO:0000256" key="2">
    <source>
        <dbReference type="ARBA" id="ARBA00022448"/>
    </source>
</evidence>
<accession>A0A2V3HPT1</accession>
<feature type="transmembrane region" description="Helical" evidence="7">
    <location>
        <begin position="103"/>
        <end position="133"/>
    </location>
</feature>
<dbReference type="InterPro" id="IPR000515">
    <property type="entry name" value="MetI-like"/>
</dbReference>
<dbReference type="PANTHER" id="PTHR30614:SF41">
    <property type="entry name" value="INNER MEMBRANE AMINO-ACID ABC TRANSPORTER PERMEASE PROTEIN YHDY"/>
    <property type="match status" value="1"/>
</dbReference>
<feature type="transmembrane region" description="Helical" evidence="7">
    <location>
        <begin position="153"/>
        <end position="170"/>
    </location>
</feature>
<name>A0A2V3HPT1_9ARCH</name>
<evidence type="ECO:0000313" key="9">
    <source>
        <dbReference type="EMBL" id="PXF21158.1"/>
    </source>
</evidence>
<evidence type="ECO:0000256" key="6">
    <source>
        <dbReference type="ARBA" id="ARBA00023136"/>
    </source>
</evidence>
<comment type="subcellular location">
    <subcellularLocation>
        <location evidence="1 7">Cell membrane</location>
        <topology evidence="1 7">Multi-pass membrane protein</topology>
    </subcellularLocation>
</comment>
<feature type="transmembrane region" description="Helical" evidence="7">
    <location>
        <begin position="234"/>
        <end position="257"/>
    </location>
</feature>
<feature type="transmembrane region" description="Helical" evidence="7">
    <location>
        <begin position="177"/>
        <end position="193"/>
    </location>
</feature>
<evidence type="ECO:0000256" key="5">
    <source>
        <dbReference type="ARBA" id="ARBA00022989"/>
    </source>
</evidence>
<feature type="transmembrane region" description="Helical" evidence="7">
    <location>
        <begin position="324"/>
        <end position="341"/>
    </location>
</feature>
<sequence length="495" mass="54389">MIEAWKANPDLARRRLIDNLVGKPPAYLADRGEKASFFLSIFLGLAAGVLSVKNIFDRYGGGETPLINLLLYSTMMFISSSILVMVITLAVTRGSIFLGRPNAITSVISVLVLQNVVEAVGGFVLISANWDVIWANRQLLMFGPHLTSHPEELWRFWLVAFLIGGAYGSLGESRLKFLIPFTLFALISLLILYNPNHRGYDYESTMVKLSMAFAVTYISFLITHKKLTGADEYLIVRFHRWLTITAVITFFVALFTLDPPGDDITFASMEITGVPPSLWGGFVMNVLVATAGCVLGFGLGIVLAFGRRSNLAAYRYPSTAIIELIRSGPLVAWLFIAFILLPDVLNPIWESDVVMRMILIISIFGGCYGAEIIRGGLQAVPSGQIEAATALGLSNMQTKLLVELPNAIRTTLPTIVSLFIGLWKDTTLLYLLGVHEMFNLSTLALTQQKEFLGLTRETLVFAGMAFWIIAFYLSRISLRIESGLGLGHEGGGEAT</sequence>
<dbReference type="AlphaFoldDB" id="A0A2V3HPT1"/>
<keyword evidence="3" id="KW-1003">Cell membrane</keyword>
<organism evidence="9 10">
    <name type="scientific">Candidatus Thalassarchaeum betae</name>
    <dbReference type="NCBI Taxonomy" id="2599289"/>
    <lineage>
        <taxon>Archaea</taxon>
        <taxon>Methanobacteriati</taxon>
        <taxon>Thermoplasmatota</taxon>
        <taxon>Candidatus Poseidoniia</taxon>
        <taxon>Candidatus Poseidoniales</taxon>
        <taxon>Candidatus Thalassarchaeaceae</taxon>
        <taxon>Candidatus Thalassarchaeum</taxon>
    </lineage>
</organism>
<evidence type="ECO:0000256" key="4">
    <source>
        <dbReference type="ARBA" id="ARBA00022692"/>
    </source>
</evidence>
<dbReference type="InterPro" id="IPR035906">
    <property type="entry name" value="MetI-like_sf"/>
</dbReference>
<evidence type="ECO:0000259" key="8">
    <source>
        <dbReference type="PROSITE" id="PS50928"/>
    </source>
</evidence>
<feature type="transmembrane region" description="Helical" evidence="7">
    <location>
        <begin position="277"/>
        <end position="303"/>
    </location>
</feature>
<dbReference type="Gene3D" id="1.10.3720.10">
    <property type="entry name" value="MetI-like"/>
    <property type="match status" value="1"/>
</dbReference>
<evidence type="ECO:0000256" key="1">
    <source>
        <dbReference type="ARBA" id="ARBA00004651"/>
    </source>
</evidence>
<keyword evidence="5 7" id="KW-1133">Transmembrane helix</keyword>
<feature type="domain" description="ABC transmembrane type-1" evidence="8">
    <location>
        <begin position="278"/>
        <end position="477"/>
    </location>
</feature>
<gene>
    <name evidence="9" type="ORF">CXX69_05230</name>
</gene>
<feature type="transmembrane region" description="Helical" evidence="7">
    <location>
        <begin position="37"/>
        <end position="56"/>
    </location>
</feature>
<dbReference type="SUPFAM" id="SSF161098">
    <property type="entry name" value="MetI-like"/>
    <property type="match status" value="1"/>
</dbReference>
<comment type="similarity">
    <text evidence="7">Belongs to the binding-protein-dependent transport system permease family.</text>
</comment>
<feature type="transmembrane region" description="Helical" evidence="7">
    <location>
        <begin position="458"/>
        <end position="478"/>
    </location>
</feature>
<evidence type="ECO:0000256" key="3">
    <source>
        <dbReference type="ARBA" id="ARBA00022475"/>
    </source>
</evidence>
<dbReference type="GO" id="GO:0022857">
    <property type="term" value="F:transmembrane transporter activity"/>
    <property type="evidence" value="ECO:0007669"/>
    <property type="project" value="InterPro"/>
</dbReference>
<dbReference type="Proteomes" id="UP000248161">
    <property type="component" value="Unassembled WGS sequence"/>
</dbReference>
<dbReference type="Pfam" id="PF00528">
    <property type="entry name" value="BPD_transp_1"/>
    <property type="match status" value="1"/>
</dbReference>
<evidence type="ECO:0000256" key="7">
    <source>
        <dbReference type="RuleBase" id="RU363032"/>
    </source>
</evidence>
<dbReference type="EMBL" id="PSPG01000011">
    <property type="protein sequence ID" value="PXF21158.1"/>
    <property type="molecule type" value="Genomic_DNA"/>
</dbReference>
<proteinExistence type="inferred from homology"/>
<dbReference type="PANTHER" id="PTHR30614">
    <property type="entry name" value="MEMBRANE COMPONENT OF AMINO ACID ABC TRANSPORTER"/>
    <property type="match status" value="1"/>
</dbReference>
<reference evidence="9 10" key="1">
    <citation type="journal article" date="2015" name="Nat. Commun.">
        <title>Genomic and transcriptomic evidence for scavenging of diverse organic compounds by widespread deep-sea archaea.</title>
        <authorList>
            <person name="Li M."/>
            <person name="Baker B.J."/>
            <person name="Anantharaman K."/>
            <person name="Jain S."/>
            <person name="Breier J.A."/>
            <person name="Dick G.J."/>
        </authorList>
    </citation>
    <scope>NUCLEOTIDE SEQUENCE [LARGE SCALE GENOMIC DNA]</scope>
    <source>
        <strain evidence="9">Cayman_51_deep</strain>
    </source>
</reference>
<dbReference type="GO" id="GO:0043190">
    <property type="term" value="C:ATP-binding cassette (ABC) transporter complex"/>
    <property type="evidence" value="ECO:0007669"/>
    <property type="project" value="InterPro"/>
</dbReference>
<keyword evidence="4 7" id="KW-0812">Transmembrane</keyword>
<feature type="transmembrane region" description="Helical" evidence="7">
    <location>
        <begin position="205"/>
        <end position="222"/>
    </location>
</feature>
<dbReference type="PROSITE" id="PS50928">
    <property type="entry name" value="ABC_TM1"/>
    <property type="match status" value="1"/>
</dbReference>
<keyword evidence="2 7" id="KW-0813">Transport</keyword>
<comment type="caution">
    <text evidence="9">The sequence shown here is derived from an EMBL/GenBank/DDBJ whole genome shotgun (WGS) entry which is preliminary data.</text>
</comment>
<dbReference type="InterPro" id="IPR043429">
    <property type="entry name" value="ArtM/GltK/GlnP/TcyL/YhdX-like"/>
</dbReference>
<dbReference type="GO" id="GO:0006865">
    <property type="term" value="P:amino acid transport"/>
    <property type="evidence" value="ECO:0007669"/>
    <property type="project" value="TreeGrafter"/>
</dbReference>
<evidence type="ECO:0000313" key="10">
    <source>
        <dbReference type="Proteomes" id="UP000248161"/>
    </source>
</evidence>
<protein>
    <recommendedName>
        <fullName evidence="8">ABC transmembrane type-1 domain-containing protein</fullName>
    </recommendedName>
</protein>
<feature type="transmembrane region" description="Helical" evidence="7">
    <location>
        <begin position="68"/>
        <end position="91"/>
    </location>
</feature>
<keyword evidence="6 7" id="KW-0472">Membrane</keyword>
<feature type="transmembrane region" description="Helical" evidence="7">
    <location>
        <begin position="353"/>
        <end position="373"/>
    </location>
</feature>
<dbReference type="CDD" id="cd06261">
    <property type="entry name" value="TM_PBP2"/>
    <property type="match status" value="1"/>
</dbReference>